<evidence type="ECO:0000313" key="11">
    <source>
        <dbReference type="EMBL" id="CAH2096841.1"/>
    </source>
</evidence>
<evidence type="ECO:0000256" key="3">
    <source>
        <dbReference type="ARBA" id="ARBA00022884"/>
    </source>
</evidence>
<feature type="region of interest" description="Disordered" evidence="9">
    <location>
        <begin position="1109"/>
        <end position="1131"/>
    </location>
</feature>
<protein>
    <recommendedName>
        <fullName evidence="10">RRM domain-containing protein</fullName>
    </recommendedName>
</protein>
<dbReference type="InterPro" id="IPR012677">
    <property type="entry name" value="Nucleotide-bd_a/b_plait_sf"/>
</dbReference>
<evidence type="ECO:0000256" key="6">
    <source>
        <dbReference type="ARBA" id="ARBA00023163"/>
    </source>
</evidence>
<dbReference type="SMART" id="SM00360">
    <property type="entry name" value="RRM"/>
    <property type="match status" value="1"/>
</dbReference>
<dbReference type="GO" id="GO:0003723">
    <property type="term" value="F:RNA binding"/>
    <property type="evidence" value="ECO:0007669"/>
    <property type="project" value="UniProtKB-UniRule"/>
</dbReference>
<dbReference type="Proteomes" id="UP001153954">
    <property type="component" value="Unassembled WGS sequence"/>
</dbReference>
<comment type="subcellular location">
    <subcellularLocation>
        <location evidence="1">Nucleus</location>
    </subcellularLocation>
</comment>
<gene>
    <name evidence="11" type="ORF">EEDITHA_LOCUS12131</name>
</gene>
<evidence type="ECO:0000256" key="8">
    <source>
        <dbReference type="PROSITE-ProRule" id="PRU00176"/>
    </source>
</evidence>
<proteinExistence type="predicted"/>
<feature type="region of interest" description="Disordered" evidence="9">
    <location>
        <begin position="1190"/>
        <end position="1437"/>
    </location>
</feature>
<feature type="compositionally biased region" description="Low complexity" evidence="9">
    <location>
        <begin position="1379"/>
        <end position="1402"/>
    </location>
</feature>
<feature type="compositionally biased region" description="Acidic residues" evidence="9">
    <location>
        <begin position="143"/>
        <end position="165"/>
    </location>
</feature>
<evidence type="ECO:0000256" key="1">
    <source>
        <dbReference type="ARBA" id="ARBA00004123"/>
    </source>
</evidence>
<feature type="region of interest" description="Disordered" evidence="9">
    <location>
        <begin position="25"/>
        <end position="46"/>
    </location>
</feature>
<dbReference type="InterPro" id="IPR034605">
    <property type="entry name" value="PGC-1"/>
</dbReference>
<feature type="compositionally biased region" description="Basic residues" evidence="9">
    <location>
        <begin position="1302"/>
        <end position="1335"/>
    </location>
</feature>
<keyword evidence="4" id="KW-0805">Transcription regulation</keyword>
<reference evidence="11" key="1">
    <citation type="submission" date="2022-03" db="EMBL/GenBank/DDBJ databases">
        <authorList>
            <person name="Tunstrom K."/>
        </authorList>
    </citation>
    <scope>NUCLEOTIDE SEQUENCE</scope>
</reference>
<dbReference type="GO" id="GO:0005634">
    <property type="term" value="C:nucleus"/>
    <property type="evidence" value="ECO:0007669"/>
    <property type="project" value="UniProtKB-SubCell"/>
</dbReference>
<feature type="compositionally biased region" description="Polar residues" evidence="9">
    <location>
        <begin position="35"/>
        <end position="46"/>
    </location>
</feature>
<comment type="caution">
    <text evidence="11">The sequence shown here is derived from an EMBL/GenBank/DDBJ whole genome shotgun (WGS) entry which is preliminary data.</text>
</comment>
<feature type="region of interest" description="Disordered" evidence="9">
    <location>
        <begin position="766"/>
        <end position="785"/>
    </location>
</feature>
<keyword evidence="2" id="KW-0597">Phosphoprotein</keyword>
<keyword evidence="6" id="KW-0804">Transcription</keyword>
<dbReference type="SUPFAM" id="SSF54928">
    <property type="entry name" value="RNA-binding domain, RBD"/>
    <property type="match status" value="1"/>
</dbReference>
<feature type="region of interest" description="Disordered" evidence="9">
    <location>
        <begin position="142"/>
        <end position="167"/>
    </location>
</feature>
<feature type="region of interest" description="Disordered" evidence="9">
    <location>
        <begin position="558"/>
        <end position="587"/>
    </location>
</feature>
<keyword evidence="3 8" id="KW-0694">RNA-binding</keyword>
<feature type="compositionally biased region" description="Low complexity" evidence="9">
    <location>
        <begin position="25"/>
        <end position="34"/>
    </location>
</feature>
<sequence>MESHILNVYHQAPYRGIGHKIMRSTSESLSSESSCNQNSPEYTMSQKTSQYEEESNEGEFWNRRDSHHVWTNNQNVNITQTNIDTSIVDENMEISLDFIDDNNSESDDYETALQNMRDSSLVEGHDYEVIQVIAVDPHLDLEASSEEEEEEEDDNINEDDQESENGENVVYEHETPCHTHNISQESLGINFDSHVVTNVDEYFIKHNDNNLMEVKNDHVVNDIDEYFIKETKKPETSNVDDYFIKEELPEESDFRISKTVSNPLEVFDNNSTNLVKEQQNKKIRESEDNVAEVSINESDLEVLPNIEDLKRFLLEDMPYNKLKNAQKTYSVSLPHSPMHNLCLDIDAKTCLSFEDLNLDLSDISFENDKEKFGTNVKIEDVPRTLTEEDVNSFLITDKTGSKEVVKNEDDFNLQDMDMDRPVDSIIYFDPVSHLRLNDRKFTSTPIPAPNVLEYCIEKTPVKKEPDIKLEVDDFVDVESCPDTVVPVLEANNLDSLLEQFEATEKLNKDRKPIVNVETPKANSYNLTSGMRLQDAGIQLNKTKINKIMMPSKVNTIIKKSPSPLRSDHDYCSPKKHHSLPNSKGGRSLLKPEVLSSNSRILNSRHRSCKNKKVVYHLSSDDETECNDKKKIKLDSNRIRNESDIKTNKRSCIKASVKPPVNTSSVNSLKKISHAHSVSNDSGLTKNNDSVIVKNASKAVSDNSSSQKSNNCSIKLTIKNKSEVIIQNCDARDLNKNSSHEKSKSSKPCSSSIKLSTNVNNIVKSNQPLDRVKNKSESSEKKETLKQDATLKQEHFYTALFSNKQDVRVPKAIDTKSEIKRKDKVNKVIVDVPVINTIEQSSKKKKLNLEEYKQRRGLNSNNGSAQVSPESIFPEMPCNINLDKNVKMADVGTSNNVLRPKENIKTEDPKTVFDPIREASRKILMNSKIKKASKKSYEDIVMSQIPKVESFELQPLISDAEMMKIVGMTPSVLPVPIAVPIPREQPKEYDEIILVSIGTNTDESLLKHVEKVTSSKKRKLESPQTENKSMINFKIKKSDTVLKKNVFESLKNQKSSADDKNRSDIKIDKERLKDITATLKSVEMQVETKISSNSLFASIQDLVMKKAPIAANSNSDHKSSKPNSPVERHEFKYPKPTIVREYDNVAEHGEDKVILHLEKNRKKPDCVTTCIQTDATVEFVDLPKIRDTVTRKPVSVAPRKRNDSDMSMSSDGSPVRPKRIQNVTSTKSAEKVAVLKSRTETRRQTEQSHCKEKRSRSRDRYDIKYRRSRSHSRGHRRKRSPSRNRSRSRGRYRRYRRSDSPYRRKRRSRTRSPYRSTRRSPSVRRDHRSNRSRSRSKLIDQNKSRSPLPKQRPSPQYIVNNTEKKTAKSLTPPLRNPTVSESSETSSSSSSSASSSSMSTASSKTGGSCSPYGKDDTYQAKSYRSSYSSEDRESNTPVEERRIVFVGRLEKDITKIALKTQFIKFGPVTEVRLHSKEDGSRYGFVTFQRPRDAWSAVEAAGTFPQYDVGFGGRRAFCRQSYADLDGLEAKYTESAFHGQTALPIRRNDDMSFEQMLLDMKKTLNKRKCDKNRIDDTSA</sequence>
<keyword evidence="7" id="KW-0539">Nucleus</keyword>
<feature type="compositionally biased region" description="Basic residues" evidence="9">
    <location>
        <begin position="1265"/>
        <end position="1295"/>
    </location>
</feature>
<feature type="compositionally biased region" description="Basic and acidic residues" evidence="9">
    <location>
        <begin position="1236"/>
        <end position="1249"/>
    </location>
</feature>
<dbReference type="InterPro" id="IPR035979">
    <property type="entry name" value="RBD_domain_sf"/>
</dbReference>
<accession>A0AAU9UB81</accession>
<dbReference type="EMBL" id="CAKOGL010000017">
    <property type="protein sequence ID" value="CAH2096841.1"/>
    <property type="molecule type" value="Genomic_DNA"/>
</dbReference>
<name>A0AAU9UB81_EUPED</name>
<feature type="compositionally biased region" description="Basic and acidic residues" evidence="9">
    <location>
        <begin position="1428"/>
        <end position="1437"/>
    </location>
</feature>
<dbReference type="PANTHER" id="PTHR15528:SF11">
    <property type="entry name" value="FI18188P1"/>
    <property type="match status" value="1"/>
</dbReference>
<dbReference type="PANTHER" id="PTHR15528">
    <property type="entry name" value="PEROXISOME PROLIFERATOR ACTIVATED RECEPTOR GAMMA COACTIVATOR 1 PGC-1 -RELATED"/>
    <property type="match status" value="1"/>
</dbReference>
<evidence type="ECO:0000256" key="7">
    <source>
        <dbReference type="ARBA" id="ARBA00023242"/>
    </source>
</evidence>
<evidence type="ECO:0000256" key="9">
    <source>
        <dbReference type="SAM" id="MobiDB-lite"/>
    </source>
</evidence>
<evidence type="ECO:0000256" key="2">
    <source>
        <dbReference type="ARBA" id="ARBA00022553"/>
    </source>
</evidence>
<feature type="compositionally biased region" description="Basic and acidic residues" evidence="9">
    <location>
        <begin position="769"/>
        <end position="785"/>
    </location>
</feature>
<evidence type="ECO:0000313" key="12">
    <source>
        <dbReference type="Proteomes" id="UP001153954"/>
    </source>
</evidence>
<evidence type="ECO:0000259" key="10">
    <source>
        <dbReference type="PROSITE" id="PS50102"/>
    </source>
</evidence>
<organism evidence="11 12">
    <name type="scientific">Euphydryas editha</name>
    <name type="common">Edith's checkerspot</name>
    <dbReference type="NCBI Taxonomy" id="104508"/>
    <lineage>
        <taxon>Eukaryota</taxon>
        <taxon>Metazoa</taxon>
        <taxon>Ecdysozoa</taxon>
        <taxon>Arthropoda</taxon>
        <taxon>Hexapoda</taxon>
        <taxon>Insecta</taxon>
        <taxon>Pterygota</taxon>
        <taxon>Neoptera</taxon>
        <taxon>Endopterygota</taxon>
        <taxon>Lepidoptera</taxon>
        <taxon>Glossata</taxon>
        <taxon>Ditrysia</taxon>
        <taxon>Papilionoidea</taxon>
        <taxon>Nymphalidae</taxon>
        <taxon>Nymphalinae</taxon>
        <taxon>Euphydryas</taxon>
    </lineage>
</organism>
<dbReference type="GO" id="GO:0003712">
    <property type="term" value="F:transcription coregulator activity"/>
    <property type="evidence" value="ECO:0007669"/>
    <property type="project" value="InterPro"/>
</dbReference>
<keyword evidence="12" id="KW-1185">Reference proteome</keyword>
<dbReference type="PROSITE" id="PS50102">
    <property type="entry name" value="RRM"/>
    <property type="match status" value="1"/>
</dbReference>
<dbReference type="GO" id="GO:0045944">
    <property type="term" value="P:positive regulation of transcription by RNA polymerase II"/>
    <property type="evidence" value="ECO:0007669"/>
    <property type="project" value="TreeGrafter"/>
</dbReference>
<keyword evidence="5" id="KW-0010">Activator</keyword>
<feature type="domain" description="RRM" evidence="10">
    <location>
        <begin position="1441"/>
        <end position="1521"/>
    </location>
</feature>
<dbReference type="Pfam" id="PF00076">
    <property type="entry name" value="RRM_1"/>
    <property type="match status" value="1"/>
</dbReference>
<dbReference type="Gene3D" id="3.30.70.330">
    <property type="match status" value="1"/>
</dbReference>
<dbReference type="InterPro" id="IPR000504">
    <property type="entry name" value="RRM_dom"/>
</dbReference>
<evidence type="ECO:0000256" key="4">
    <source>
        <dbReference type="ARBA" id="ARBA00023015"/>
    </source>
</evidence>
<evidence type="ECO:0000256" key="5">
    <source>
        <dbReference type="ARBA" id="ARBA00023159"/>
    </source>
</evidence>